<sequence length="78" mass="9280">MAFLKSGRPPTWQLLAIVNGAFLLYWVYLRFKGKTRLNPANLNLLRVLFVLLNAAVIWRDDTTRLLRPFISTFRQYFY</sequence>
<proteinExistence type="predicted"/>
<accession>A0ACC5RAK3</accession>
<dbReference type="EMBL" id="JAENHL010000008">
    <property type="protein sequence ID" value="MBK1869438.1"/>
    <property type="molecule type" value="Genomic_DNA"/>
</dbReference>
<dbReference type="Proteomes" id="UP000616151">
    <property type="component" value="Unassembled WGS sequence"/>
</dbReference>
<evidence type="ECO:0000313" key="2">
    <source>
        <dbReference type="Proteomes" id="UP000616151"/>
    </source>
</evidence>
<keyword evidence="2" id="KW-1185">Reference proteome</keyword>
<organism evidence="1 2">
    <name type="scientific">Taklimakanibacter albus</name>
    <dbReference type="NCBI Taxonomy" id="2800327"/>
    <lineage>
        <taxon>Bacteria</taxon>
        <taxon>Pseudomonadati</taxon>
        <taxon>Pseudomonadota</taxon>
        <taxon>Alphaproteobacteria</taxon>
        <taxon>Hyphomicrobiales</taxon>
        <taxon>Aestuariivirgaceae</taxon>
        <taxon>Taklimakanibacter</taxon>
    </lineage>
</organism>
<gene>
    <name evidence="1" type="ORF">JHL16_23965</name>
</gene>
<name>A0ACC5RAK3_9HYPH</name>
<reference evidence="1" key="1">
    <citation type="submission" date="2021-01" db="EMBL/GenBank/DDBJ databases">
        <authorList>
            <person name="Sun Q."/>
        </authorList>
    </citation>
    <scope>NUCLEOTIDE SEQUENCE</scope>
    <source>
        <strain evidence="1">YIM B02566</strain>
    </source>
</reference>
<comment type="caution">
    <text evidence="1">The sequence shown here is derived from an EMBL/GenBank/DDBJ whole genome shotgun (WGS) entry which is preliminary data.</text>
</comment>
<protein>
    <submittedName>
        <fullName evidence="1">Uncharacterized protein</fullName>
    </submittedName>
</protein>
<evidence type="ECO:0000313" key="1">
    <source>
        <dbReference type="EMBL" id="MBK1869438.1"/>
    </source>
</evidence>